<evidence type="ECO:0000313" key="2">
    <source>
        <dbReference type="EMBL" id="MDR6940684.1"/>
    </source>
</evidence>
<comment type="caution">
    <text evidence="2">The sequence shown here is derived from an EMBL/GenBank/DDBJ whole genome shotgun (WGS) entry which is preliminary data.</text>
</comment>
<accession>A0ABU1T5W2</accession>
<keyword evidence="1" id="KW-0812">Transmembrane</keyword>
<dbReference type="Proteomes" id="UP001247620">
    <property type="component" value="Unassembled WGS sequence"/>
</dbReference>
<dbReference type="EMBL" id="JAVDUU010000001">
    <property type="protein sequence ID" value="MDR6940684.1"/>
    <property type="molecule type" value="Genomic_DNA"/>
</dbReference>
<evidence type="ECO:0000313" key="3">
    <source>
        <dbReference type="Proteomes" id="UP001247620"/>
    </source>
</evidence>
<proteinExistence type="predicted"/>
<protein>
    <submittedName>
        <fullName evidence="2">Uncharacterized protein</fullName>
    </submittedName>
</protein>
<name>A0ABU1T5W2_9SPHI</name>
<reference evidence="2 3" key="1">
    <citation type="submission" date="2023-07" db="EMBL/GenBank/DDBJ databases">
        <title>Sorghum-associated microbial communities from plants grown in Nebraska, USA.</title>
        <authorList>
            <person name="Schachtman D."/>
        </authorList>
    </citation>
    <scope>NUCLEOTIDE SEQUENCE [LARGE SCALE GENOMIC DNA]</scope>
    <source>
        <strain evidence="2 3">3262</strain>
    </source>
</reference>
<keyword evidence="3" id="KW-1185">Reference proteome</keyword>
<keyword evidence="1" id="KW-0472">Membrane</keyword>
<sequence length="54" mass="5960">MCRGQAKIAVGVFPENAAAISVFFKTDKTIRCKIYVIIVITLLLLFGQIFEVVA</sequence>
<organism evidence="2 3">
    <name type="scientific">Mucilaginibacter pocheonensis</name>
    <dbReference type="NCBI Taxonomy" id="398050"/>
    <lineage>
        <taxon>Bacteria</taxon>
        <taxon>Pseudomonadati</taxon>
        <taxon>Bacteroidota</taxon>
        <taxon>Sphingobacteriia</taxon>
        <taxon>Sphingobacteriales</taxon>
        <taxon>Sphingobacteriaceae</taxon>
        <taxon>Mucilaginibacter</taxon>
    </lineage>
</organism>
<gene>
    <name evidence="2" type="ORF">J2W55_000512</name>
</gene>
<feature type="transmembrane region" description="Helical" evidence="1">
    <location>
        <begin position="34"/>
        <end position="53"/>
    </location>
</feature>
<evidence type="ECO:0000256" key="1">
    <source>
        <dbReference type="SAM" id="Phobius"/>
    </source>
</evidence>
<keyword evidence="1" id="KW-1133">Transmembrane helix</keyword>